<protein>
    <recommendedName>
        <fullName evidence="5">Polysaccharide chain length determinant N-terminal domain-containing protein</fullName>
    </recommendedName>
</protein>
<keyword evidence="2" id="KW-0812">Transmembrane</keyword>
<dbReference type="AlphaFoldDB" id="A0A1A0MM65"/>
<keyword evidence="2" id="KW-0472">Membrane</keyword>
<feature type="transmembrane region" description="Helical" evidence="2">
    <location>
        <begin position="173"/>
        <end position="194"/>
    </location>
</feature>
<reference evidence="3 4" key="1">
    <citation type="submission" date="2016-06" db="EMBL/GenBank/DDBJ databases">
        <authorList>
            <person name="Kjaerup R.B."/>
            <person name="Dalgaard T.S."/>
            <person name="Juul-Madsen H.R."/>
        </authorList>
    </citation>
    <scope>NUCLEOTIDE SEQUENCE [LARGE SCALE GENOMIC DNA]</scope>
    <source>
        <strain evidence="3 4">1199456.5</strain>
    </source>
</reference>
<keyword evidence="2" id="KW-1133">Transmembrane helix</keyword>
<evidence type="ECO:0000256" key="1">
    <source>
        <dbReference type="SAM" id="MobiDB-lite"/>
    </source>
</evidence>
<feature type="transmembrane region" description="Helical" evidence="2">
    <location>
        <begin position="12"/>
        <end position="33"/>
    </location>
</feature>
<accession>A0A1A0MM65</accession>
<gene>
    <name evidence="3" type="ORF">A5642_22490</name>
</gene>
<comment type="caution">
    <text evidence="3">The sequence shown here is derived from an EMBL/GenBank/DDBJ whole genome shotgun (WGS) entry which is preliminary data.</text>
</comment>
<feature type="region of interest" description="Disordered" evidence="1">
    <location>
        <begin position="382"/>
        <end position="420"/>
    </location>
</feature>
<dbReference type="Proteomes" id="UP000093962">
    <property type="component" value="Unassembled WGS sequence"/>
</dbReference>
<evidence type="ECO:0000313" key="4">
    <source>
        <dbReference type="Proteomes" id="UP000093962"/>
    </source>
</evidence>
<proteinExistence type="predicted"/>
<dbReference type="EMBL" id="LZSF01000145">
    <property type="protein sequence ID" value="OBA86510.1"/>
    <property type="molecule type" value="Genomic_DNA"/>
</dbReference>
<name>A0A1A0MM65_MYCMU</name>
<evidence type="ECO:0008006" key="5">
    <source>
        <dbReference type="Google" id="ProtNLM"/>
    </source>
</evidence>
<organism evidence="3 4">
    <name type="scientific">Mycolicibacterium mucogenicum</name>
    <name type="common">Mycobacterium mucogenicum</name>
    <dbReference type="NCBI Taxonomy" id="56689"/>
    <lineage>
        <taxon>Bacteria</taxon>
        <taxon>Bacillati</taxon>
        <taxon>Actinomycetota</taxon>
        <taxon>Actinomycetes</taxon>
        <taxon>Mycobacteriales</taxon>
        <taxon>Mycobacteriaceae</taxon>
        <taxon>Mycolicibacterium</taxon>
    </lineage>
</organism>
<sequence length="420" mass="44694">MRNRVRQLLGTTWLVLLVALILGFVVGLVIVAIPENKYVAKAVFYAAPPKASSTSDAVMGTQYAENRAKLYLSLMESEPLARAAAAELNEQVSADTLRRRVKAKGVHATPLVELEVSGPTPEAALSGARAYVRVLPDFAKSVEDQSGLRQGPTLTMLGPPDAITAERKGLAPWYVVIATTVAGGLVGLTFIGWYRRRNPLLTSARAVRKLVHLPYVQAISMKSGSNDLQRTLALLHRRSGKGGSVLLTSATREDGCHELIDKLAEACRARQIPVRVVRLVDVDGVALDGPGITLIEATALLDDPVEATALRGHAFETVIVGRRNFTSVRSVAEVDELLKLNGCSADGLLIVRGGWTSMGSSASASTGHSPNPWPVIDVLEGDGRQSSNMLAENESGKVAEFDGALPGHPADPSGGKRHAQ</sequence>
<evidence type="ECO:0000313" key="3">
    <source>
        <dbReference type="EMBL" id="OBA86510.1"/>
    </source>
</evidence>
<evidence type="ECO:0000256" key="2">
    <source>
        <dbReference type="SAM" id="Phobius"/>
    </source>
</evidence>